<dbReference type="AlphaFoldDB" id="A0A9P6MSC6"/>
<evidence type="ECO:0000256" key="3">
    <source>
        <dbReference type="ARBA" id="ARBA00022525"/>
    </source>
</evidence>
<name>A0A9P6MSC6_9FUNG</name>
<dbReference type="Proteomes" id="UP000703661">
    <property type="component" value="Unassembled WGS sequence"/>
</dbReference>
<keyword evidence="3" id="KW-0964">Secreted</keyword>
<evidence type="ECO:0000256" key="1">
    <source>
        <dbReference type="ARBA" id="ARBA00004340"/>
    </source>
</evidence>
<feature type="domain" description="Crinkler effector protein N-terminal" evidence="4">
    <location>
        <begin position="10"/>
        <end position="85"/>
    </location>
</feature>
<sequence>MGKTSVRKEEDLTAAIKEQKKPLLDNVHLDDIKLWKVSRITDNDEVININILKKELLNPKKHLSFSPSENPTLGAPGTTIQIVVESPVSPRLKIFAHFKFDDYFAKRYGISRREDILPFETLGRVSIESDERYVRESGHIANWMDMMHEVMGSKNKIGKASYLSYYATSTIRFFRQFVRLVRMAYNW</sequence>
<gene>
    <name evidence="5" type="ORF">BGZ80_000948</name>
</gene>
<dbReference type="Pfam" id="PF20147">
    <property type="entry name" value="Crinkler"/>
    <property type="match status" value="1"/>
</dbReference>
<dbReference type="EMBL" id="JAAAID010001209">
    <property type="protein sequence ID" value="KAG0011095.1"/>
    <property type="molecule type" value="Genomic_DNA"/>
</dbReference>
<dbReference type="InterPro" id="IPR045379">
    <property type="entry name" value="Crinkler_N"/>
</dbReference>
<protein>
    <recommendedName>
        <fullName evidence="4">Crinkler effector protein N-terminal domain-containing protein</fullName>
    </recommendedName>
</protein>
<evidence type="ECO:0000259" key="4">
    <source>
        <dbReference type="Pfam" id="PF20147"/>
    </source>
</evidence>
<keyword evidence="6" id="KW-1185">Reference proteome</keyword>
<dbReference type="GO" id="GO:0043657">
    <property type="term" value="C:host cell"/>
    <property type="evidence" value="ECO:0007669"/>
    <property type="project" value="UniProtKB-SubCell"/>
</dbReference>
<accession>A0A9P6MSC6</accession>
<comment type="caution">
    <text evidence="5">The sequence shown here is derived from an EMBL/GenBank/DDBJ whole genome shotgun (WGS) entry which is preliminary data.</text>
</comment>
<dbReference type="OrthoDB" id="10480210at2759"/>
<evidence type="ECO:0000256" key="2">
    <source>
        <dbReference type="ARBA" id="ARBA00004613"/>
    </source>
</evidence>
<evidence type="ECO:0000313" key="5">
    <source>
        <dbReference type="EMBL" id="KAG0011095.1"/>
    </source>
</evidence>
<comment type="subcellular location">
    <subcellularLocation>
        <location evidence="1">Host cell</location>
    </subcellularLocation>
    <subcellularLocation>
        <location evidence="2">Secreted</location>
    </subcellularLocation>
</comment>
<proteinExistence type="predicted"/>
<dbReference type="GO" id="GO:0005576">
    <property type="term" value="C:extracellular region"/>
    <property type="evidence" value="ECO:0007669"/>
    <property type="project" value="UniProtKB-SubCell"/>
</dbReference>
<evidence type="ECO:0000313" key="6">
    <source>
        <dbReference type="Proteomes" id="UP000703661"/>
    </source>
</evidence>
<reference evidence="5" key="1">
    <citation type="journal article" date="2020" name="Fungal Divers.">
        <title>Resolving the Mortierellaceae phylogeny through synthesis of multi-gene phylogenetics and phylogenomics.</title>
        <authorList>
            <person name="Vandepol N."/>
            <person name="Liber J."/>
            <person name="Desiro A."/>
            <person name="Na H."/>
            <person name="Kennedy M."/>
            <person name="Barry K."/>
            <person name="Grigoriev I.V."/>
            <person name="Miller A.N."/>
            <person name="O'Donnell K."/>
            <person name="Stajich J.E."/>
            <person name="Bonito G."/>
        </authorList>
    </citation>
    <scope>NUCLEOTIDE SEQUENCE</scope>
    <source>
        <strain evidence="5">NRRL 2769</strain>
    </source>
</reference>
<organism evidence="5 6">
    <name type="scientific">Entomortierella chlamydospora</name>
    <dbReference type="NCBI Taxonomy" id="101097"/>
    <lineage>
        <taxon>Eukaryota</taxon>
        <taxon>Fungi</taxon>
        <taxon>Fungi incertae sedis</taxon>
        <taxon>Mucoromycota</taxon>
        <taxon>Mortierellomycotina</taxon>
        <taxon>Mortierellomycetes</taxon>
        <taxon>Mortierellales</taxon>
        <taxon>Mortierellaceae</taxon>
        <taxon>Entomortierella</taxon>
    </lineage>
</organism>